<keyword evidence="2" id="KW-0812">Transmembrane</keyword>
<feature type="region of interest" description="Disordered" evidence="1">
    <location>
        <begin position="140"/>
        <end position="161"/>
    </location>
</feature>
<dbReference type="OrthoDB" id="8780961at2"/>
<accession>A0A2S9H3G3</accession>
<dbReference type="AlphaFoldDB" id="A0A2S9H3G3"/>
<keyword evidence="2" id="KW-0472">Membrane</keyword>
<evidence type="ECO:0000313" key="4">
    <source>
        <dbReference type="Proteomes" id="UP000237839"/>
    </source>
</evidence>
<proteinExistence type="predicted"/>
<feature type="transmembrane region" description="Helical" evidence="2">
    <location>
        <begin position="24"/>
        <end position="43"/>
    </location>
</feature>
<dbReference type="EMBL" id="PUGF01000002">
    <property type="protein sequence ID" value="PRC94524.1"/>
    <property type="molecule type" value="Genomic_DNA"/>
</dbReference>
<gene>
    <name evidence="3" type="ORF">S2091_0527</name>
</gene>
<comment type="caution">
    <text evidence="3">The sequence shown here is derived from an EMBL/GenBank/DDBJ whole genome shotgun (WGS) entry which is preliminary data.</text>
</comment>
<evidence type="ECO:0000256" key="2">
    <source>
        <dbReference type="SAM" id="Phobius"/>
    </source>
</evidence>
<name>A0A2S9H3G3_9BURK</name>
<dbReference type="Proteomes" id="UP000237839">
    <property type="component" value="Unassembled WGS sequence"/>
</dbReference>
<sequence>MNISITAERIPQHKGNLSRNTVRGIAYLTFFCSMALLSWPAAAQHKMTEAAERYQIEHANCLNGRSNEDKETCLKEANAALMQAKQGRLDDAGAQYQKNAELRCQVFESEDRQACERRMRGEGTVSGSVANGGIFRKLVIPEPEPKPLITPESGGATDKLN</sequence>
<keyword evidence="2" id="KW-1133">Transmembrane helix</keyword>
<evidence type="ECO:0000313" key="3">
    <source>
        <dbReference type="EMBL" id="PRC94524.1"/>
    </source>
</evidence>
<protein>
    <submittedName>
        <fullName evidence="3">Uncharacterized protein</fullName>
    </submittedName>
</protein>
<evidence type="ECO:0000256" key="1">
    <source>
        <dbReference type="SAM" id="MobiDB-lite"/>
    </source>
</evidence>
<dbReference type="RefSeq" id="WP_105530252.1">
    <property type="nucleotide sequence ID" value="NZ_PUGF01000002.1"/>
</dbReference>
<organism evidence="3 4">
    <name type="scientific">Solimicrobium silvestre</name>
    <dbReference type="NCBI Taxonomy" id="2099400"/>
    <lineage>
        <taxon>Bacteria</taxon>
        <taxon>Pseudomonadati</taxon>
        <taxon>Pseudomonadota</taxon>
        <taxon>Betaproteobacteria</taxon>
        <taxon>Burkholderiales</taxon>
        <taxon>Oxalobacteraceae</taxon>
        <taxon>Solimicrobium</taxon>
    </lineage>
</organism>
<keyword evidence="4" id="KW-1185">Reference proteome</keyword>
<reference evidence="3 4" key="1">
    <citation type="submission" date="2018-02" db="EMBL/GenBank/DDBJ databases">
        <title>Solimicrobium silvestre gen. nov., sp. nov., isolated from alpine forest soil.</title>
        <authorList>
            <person name="Margesin R."/>
            <person name="Albuquerque L."/>
            <person name="Zhang D.-C."/>
            <person name="Froufe H.J.C."/>
            <person name="Severino R."/>
            <person name="Roxo I."/>
            <person name="Egas C."/>
            <person name="Da Costa M.S."/>
        </authorList>
    </citation>
    <scope>NUCLEOTIDE SEQUENCE [LARGE SCALE GENOMIC DNA]</scope>
    <source>
        <strain evidence="3 4">S20-91</strain>
    </source>
</reference>